<dbReference type="SUPFAM" id="SSF52096">
    <property type="entry name" value="ClpP/crotonase"/>
    <property type="match status" value="1"/>
</dbReference>
<dbReference type="Proteomes" id="UP000626109">
    <property type="component" value="Unassembled WGS sequence"/>
</dbReference>
<comment type="caution">
    <text evidence="1">The sequence shown here is derived from an EMBL/GenBank/DDBJ whole genome shotgun (WGS) entry which is preliminary data.</text>
</comment>
<accession>A0A813K5G8</accession>
<sequence length="113" mass="12324">FVPGIDLGLTYSNGMSRLMEAKLPQILHRDFIVFGQRFTAASLLPHGVIDLAVPSEEVLSQATAKAQSLRSKAMHRVALGQIKTTMYHEAVAALRLESCAFRPMGFDVVVPGE</sequence>
<protein>
    <submittedName>
        <fullName evidence="1">Uncharacterized protein</fullName>
    </submittedName>
</protein>
<dbReference type="AlphaFoldDB" id="A0A813K5G8"/>
<proteinExistence type="predicted"/>
<organism evidence="1 2">
    <name type="scientific">Polarella glacialis</name>
    <name type="common">Dinoflagellate</name>
    <dbReference type="NCBI Taxonomy" id="89957"/>
    <lineage>
        <taxon>Eukaryota</taxon>
        <taxon>Sar</taxon>
        <taxon>Alveolata</taxon>
        <taxon>Dinophyceae</taxon>
        <taxon>Suessiales</taxon>
        <taxon>Suessiaceae</taxon>
        <taxon>Polarella</taxon>
    </lineage>
</organism>
<evidence type="ECO:0000313" key="1">
    <source>
        <dbReference type="EMBL" id="CAE8690617.1"/>
    </source>
</evidence>
<gene>
    <name evidence="1" type="ORF">PGLA2088_LOCUS27032</name>
</gene>
<evidence type="ECO:0000313" key="2">
    <source>
        <dbReference type="Proteomes" id="UP000626109"/>
    </source>
</evidence>
<name>A0A813K5G8_POLGL</name>
<reference evidence="1" key="1">
    <citation type="submission" date="2021-02" db="EMBL/GenBank/DDBJ databases">
        <authorList>
            <person name="Dougan E. K."/>
            <person name="Rhodes N."/>
            <person name="Thang M."/>
            <person name="Chan C."/>
        </authorList>
    </citation>
    <scope>NUCLEOTIDE SEQUENCE</scope>
</reference>
<feature type="non-terminal residue" evidence="1">
    <location>
        <position position="1"/>
    </location>
</feature>
<dbReference type="EMBL" id="CAJNNW010027296">
    <property type="protein sequence ID" value="CAE8690617.1"/>
    <property type="molecule type" value="Genomic_DNA"/>
</dbReference>
<dbReference type="InterPro" id="IPR029045">
    <property type="entry name" value="ClpP/crotonase-like_dom_sf"/>
</dbReference>
<dbReference type="InterPro" id="IPR001753">
    <property type="entry name" value="Enoyl-CoA_hydra/iso"/>
</dbReference>
<feature type="non-terminal residue" evidence="1">
    <location>
        <position position="113"/>
    </location>
</feature>
<dbReference type="Pfam" id="PF00378">
    <property type="entry name" value="ECH_1"/>
    <property type="match status" value="1"/>
</dbReference>
<dbReference type="Gene3D" id="3.90.226.10">
    <property type="entry name" value="2-enoyl-CoA Hydratase, Chain A, domain 1"/>
    <property type="match status" value="1"/>
</dbReference>